<evidence type="ECO:0000313" key="10">
    <source>
        <dbReference type="Proteomes" id="UP000009173"/>
    </source>
</evidence>
<evidence type="ECO:0000256" key="1">
    <source>
        <dbReference type="ARBA" id="ARBA00004651"/>
    </source>
</evidence>
<keyword evidence="5 8" id="KW-1133">Transmembrane helix</keyword>
<evidence type="ECO:0000256" key="2">
    <source>
        <dbReference type="ARBA" id="ARBA00022448"/>
    </source>
</evidence>
<name>A0A0H3AB48_NITV4</name>
<dbReference type="KEGG" id="dvl:Dvul_2521"/>
<dbReference type="Proteomes" id="UP000009173">
    <property type="component" value="Chromosome"/>
</dbReference>
<dbReference type="RefSeq" id="WP_011792908.1">
    <property type="nucleotide sequence ID" value="NC_008751.1"/>
</dbReference>
<dbReference type="EMBL" id="CP000527">
    <property type="protein sequence ID" value="ABM29537.1"/>
    <property type="molecule type" value="Genomic_DNA"/>
</dbReference>
<feature type="transmembrane region" description="Helical" evidence="8">
    <location>
        <begin position="72"/>
        <end position="96"/>
    </location>
</feature>
<keyword evidence="3" id="KW-1003">Cell membrane</keyword>
<evidence type="ECO:0000256" key="4">
    <source>
        <dbReference type="ARBA" id="ARBA00022692"/>
    </source>
</evidence>
<keyword evidence="7 8" id="KW-0472">Membrane</keyword>
<feature type="transmembrane region" description="Helical" evidence="8">
    <location>
        <begin position="6"/>
        <end position="28"/>
    </location>
</feature>
<feature type="transmembrane region" description="Helical" evidence="8">
    <location>
        <begin position="182"/>
        <end position="202"/>
    </location>
</feature>
<evidence type="ECO:0000256" key="5">
    <source>
        <dbReference type="ARBA" id="ARBA00022989"/>
    </source>
</evidence>
<gene>
    <name evidence="9" type="ordered locus">Dvul_2521</name>
</gene>
<dbReference type="InterPro" id="IPR003445">
    <property type="entry name" value="Cat_transpt"/>
</dbReference>
<feature type="transmembrane region" description="Helical" evidence="8">
    <location>
        <begin position="152"/>
        <end position="170"/>
    </location>
</feature>
<evidence type="ECO:0000313" key="9">
    <source>
        <dbReference type="EMBL" id="ABM29537.1"/>
    </source>
</evidence>
<keyword evidence="4 8" id="KW-0812">Transmembrane</keyword>
<feature type="transmembrane region" description="Helical" evidence="8">
    <location>
        <begin position="341"/>
        <end position="361"/>
    </location>
</feature>
<feature type="transmembrane region" description="Helical" evidence="8">
    <location>
        <begin position="127"/>
        <end position="146"/>
    </location>
</feature>
<dbReference type="PANTHER" id="PTHR32024">
    <property type="entry name" value="TRK SYSTEM POTASSIUM UPTAKE PROTEIN TRKG-RELATED"/>
    <property type="match status" value="1"/>
</dbReference>
<dbReference type="Pfam" id="PF02386">
    <property type="entry name" value="TrkH"/>
    <property type="match status" value="1"/>
</dbReference>
<keyword evidence="2" id="KW-0813">Transport</keyword>
<feature type="transmembrane region" description="Helical" evidence="8">
    <location>
        <begin position="276"/>
        <end position="295"/>
    </location>
</feature>
<evidence type="ECO:0000256" key="6">
    <source>
        <dbReference type="ARBA" id="ARBA00023065"/>
    </source>
</evidence>
<feature type="transmembrane region" description="Helical" evidence="8">
    <location>
        <begin position="222"/>
        <end position="241"/>
    </location>
</feature>
<reference evidence="10" key="1">
    <citation type="journal article" date="2009" name="Environ. Microbiol.">
        <title>Contribution of mobile genetic elements to Desulfovibrio vulgaris genome plasticity.</title>
        <authorList>
            <person name="Walker C.B."/>
            <person name="Stolyar S."/>
            <person name="Chivian D."/>
            <person name="Pinel N."/>
            <person name="Gabster J.A."/>
            <person name="Dehal P.S."/>
            <person name="He Z."/>
            <person name="Yang Z.K."/>
            <person name="Yen H.C."/>
            <person name="Zhou J."/>
            <person name="Wall J.D."/>
            <person name="Hazen T.C."/>
            <person name="Arkin A.P."/>
            <person name="Stahl D.A."/>
        </authorList>
    </citation>
    <scope>NUCLEOTIDE SEQUENCE [LARGE SCALE GENOMIC DNA]</scope>
    <source>
        <strain evidence="10">DP4</strain>
    </source>
</reference>
<feature type="transmembrane region" description="Helical" evidence="8">
    <location>
        <begin position="40"/>
        <end position="60"/>
    </location>
</feature>
<evidence type="ECO:0000256" key="8">
    <source>
        <dbReference type="SAM" id="Phobius"/>
    </source>
</evidence>
<dbReference type="PANTHER" id="PTHR32024:SF1">
    <property type="entry name" value="KTR SYSTEM POTASSIUM UPTAKE PROTEIN B"/>
    <property type="match status" value="1"/>
</dbReference>
<dbReference type="GO" id="GO:0005886">
    <property type="term" value="C:plasma membrane"/>
    <property type="evidence" value="ECO:0007669"/>
    <property type="project" value="UniProtKB-SubCell"/>
</dbReference>
<dbReference type="GO" id="GO:0030001">
    <property type="term" value="P:metal ion transport"/>
    <property type="evidence" value="ECO:0007669"/>
    <property type="project" value="UniProtKB-ARBA"/>
</dbReference>
<protein>
    <submittedName>
        <fullName evidence="9">Cation transporter</fullName>
    </submittedName>
</protein>
<evidence type="ECO:0000256" key="7">
    <source>
        <dbReference type="ARBA" id="ARBA00023136"/>
    </source>
</evidence>
<accession>A0A0H3AB48</accession>
<dbReference type="HOGENOM" id="CLU_026429_0_1_7"/>
<organism evidence="9 10">
    <name type="scientific">Nitratidesulfovibrio vulgaris (strain DP4)</name>
    <name type="common">Desulfovibrio vulgaris</name>
    <dbReference type="NCBI Taxonomy" id="391774"/>
    <lineage>
        <taxon>Bacteria</taxon>
        <taxon>Pseudomonadati</taxon>
        <taxon>Thermodesulfobacteriota</taxon>
        <taxon>Desulfovibrionia</taxon>
        <taxon>Desulfovibrionales</taxon>
        <taxon>Desulfovibrionaceae</taxon>
        <taxon>Nitratidesulfovibrio</taxon>
    </lineage>
</organism>
<evidence type="ECO:0000256" key="3">
    <source>
        <dbReference type="ARBA" id="ARBA00022475"/>
    </source>
</evidence>
<sequence length="445" mass="47454" precursor="true">MAYHKHFGPLALPVLSFAAVILAGAVLLTLEACGTGKAVSFVDALFTATSAVCVTGLAVVDTGTTYSTMGQMIILALIQLGGLGITTYSSLIFFLWRRRVSITDRLAVGQALLHDPSFHLGTFLQRVVVVVLCIEFSGAAALFIFGEGRIDVYAAIFHAISAFCNAGFGLMPDNLVSFRDNVGVNATIMLLIIFGGLGFSVLDECLSALRDRSVRLSRHSRLVLRTSALLIVGGAAAIWCIEAWRSGNGMSRADLVLPALFQSVSARTAGFNTIDLGAVTHTTLLVIIFLMFVGGSPGSCAGGIKTTTFRVLAGFVTAQFKGRRQIILMDRAVDRATIEKALTLFLFATLTVVGGVTILTLTTDAVVDPSAPRFDFIDLLFETVSAFGTVGLSTGVTPHLTTGGKLCITLIMFVGRLGPLWLLTTLQSLQTEPKYRWPEMDMPIG</sequence>
<dbReference type="GO" id="GO:0008324">
    <property type="term" value="F:monoatomic cation transmembrane transporter activity"/>
    <property type="evidence" value="ECO:0007669"/>
    <property type="project" value="InterPro"/>
</dbReference>
<proteinExistence type="predicted"/>
<dbReference type="AlphaFoldDB" id="A0A0H3AB48"/>
<comment type="subcellular location">
    <subcellularLocation>
        <location evidence="1">Cell membrane</location>
        <topology evidence="1">Multi-pass membrane protein</topology>
    </subcellularLocation>
</comment>
<keyword evidence="6" id="KW-0406">Ion transport</keyword>